<comment type="caution">
    <text evidence="1">The sequence shown here is derived from an EMBL/GenBank/DDBJ whole genome shotgun (WGS) entry which is preliminary data.</text>
</comment>
<dbReference type="AlphaFoldDB" id="M5S5J6"/>
<protein>
    <submittedName>
        <fullName evidence="1">Uncharacterized protein</fullName>
    </submittedName>
</protein>
<gene>
    <name evidence="1" type="ORF">RMSM_00149</name>
</gene>
<dbReference type="EMBL" id="ANOG01000019">
    <property type="protein sequence ID" value="EMI22922.1"/>
    <property type="molecule type" value="Genomic_DNA"/>
</dbReference>
<proteinExistence type="predicted"/>
<dbReference type="Proteomes" id="UP000011991">
    <property type="component" value="Unassembled WGS sequence"/>
</dbReference>
<evidence type="ECO:0000313" key="1">
    <source>
        <dbReference type="EMBL" id="EMI22922.1"/>
    </source>
</evidence>
<keyword evidence="2" id="KW-1185">Reference proteome</keyword>
<name>M5S5J6_9BACT</name>
<organism evidence="1 2">
    <name type="scientific">Rhodopirellula maiorica SM1</name>
    <dbReference type="NCBI Taxonomy" id="1265738"/>
    <lineage>
        <taxon>Bacteria</taxon>
        <taxon>Pseudomonadati</taxon>
        <taxon>Planctomycetota</taxon>
        <taxon>Planctomycetia</taxon>
        <taxon>Pirellulales</taxon>
        <taxon>Pirellulaceae</taxon>
        <taxon>Novipirellula</taxon>
    </lineage>
</organism>
<evidence type="ECO:0000313" key="2">
    <source>
        <dbReference type="Proteomes" id="UP000011991"/>
    </source>
</evidence>
<accession>M5S5J6</accession>
<reference evidence="1 2" key="1">
    <citation type="journal article" date="2013" name="Mar. Genomics">
        <title>Expression of sulfatases in Rhodopirellula baltica and the diversity of sulfatases in the genus Rhodopirellula.</title>
        <authorList>
            <person name="Wegner C.E."/>
            <person name="Richter-Heitmann T."/>
            <person name="Klindworth A."/>
            <person name="Klockow C."/>
            <person name="Richter M."/>
            <person name="Achstetter T."/>
            <person name="Glockner F.O."/>
            <person name="Harder J."/>
        </authorList>
    </citation>
    <scope>NUCLEOTIDE SEQUENCE [LARGE SCALE GENOMIC DNA]</scope>
    <source>
        <strain evidence="1 2">SM1</strain>
    </source>
</reference>
<sequence length="41" mass="4116">MGFARIPIFAVETPGTLASPTTKVDRIGLTLNAAATATAAV</sequence>